<dbReference type="GO" id="GO:0008237">
    <property type="term" value="F:metallopeptidase activity"/>
    <property type="evidence" value="ECO:0007669"/>
    <property type="project" value="UniProtKB-KW"/>
</dbReference>
<dbReference type="PATRIC" id="fig|515635.4.peg.812"/>
<proteinExistence type="inferred from homology"/>
<reference evidence="9" key="1">
    <citation type="journal article" date="2016" name="Front. Microbiol.">
        <title>The complete genome sequence of hyperthermophile Dictyoglomus turgidum DSM 6724 reveals a specialized carbohydrate fermentor.</title>
        <authorList>
            <person name="Brumm P.J."/>
            <person name="Gowda K."/>
            <person name="Robb F.T."/>
            <person name="Mead D.A."/>
        </authorList>
    </citation>
    <scope>NUCLEOTIDE SEQUENCE [LARGE SCALE GENOMIC DNA]</scope>
    <source>
        <strain evidence="9">DSM 6724 / Z-1310</strain>
    </source>
</reference>
<dbReference type="EnsemblBacteria" id="ACK42057">
    <property type="protein sequence ID" value="ACK42057"/>
    <property type="gene ID" value="Dtur_0775"/>
</dbReference>
<dbReference type="InterPro" id="IPR002510">
    <property type="entry name" value="Metalloprtase-TldD/E_N"/>
</dbReference>
<comment type="similarity">
    <text evidence="1">Belongs to the peptidase U62 family.</text>
</comment>
<keyword evidence="2" id="KW-0645">Protease</keyword>
<dbReference type="GO" id="GO:0005829">
    <property type="term" value="C:cytosol"/>
    <property type="evidence" value="ECO:0000318"/>
    <property type="project" value="GO_Central"/>
</dbReference>
<evidence type="ECO:0000259" key="7">
    <source>
        <dbReference type="Pfam" id="PF19290"/>
    </source>
</evidence>
<evidence type="ECO:0000259" key="6">
    <source>
        <dbReference type="Pfam" id="PF19289"/>
    </source>
</evidence>
<evidence type="ECO:0000259" key="5">
    <source>
        <dbReference type="Pfam" id="PF01523"/>
    </source>
</evidence>
<keyword evidence="3" id="KW-0378">Hydrolase</keyword>
<dbReference type="Pfam" id="PF01523">
    <property type="entry name" value="PmbA_TldD_1st"/>
    <property type="match status" value="1"/>
</dbReference>
<evidence type="ECO:0000256" key="1">
    <source>
        <dbReference type="ARBA" id="ARBA00005836"/>
    </source>
</evidence>
<evidence type="ECO:0000256" key="2">
    <source>
        <dbReference type="ARBA" id="ARBA00022670"/>
    </source>
</evidence>
<dbReference type="Gene3D" id="3.30.2290.10">
    <property type="entry name" value="PmbA/TldD superfamily"/>
    <property type="match status" value="1"/>
</dbReference>
<evidence type="ECO:0000313" key="8">
    <source>
        <dbReference type="EMBL" id="ACK42057.1"/>
    </source>
</evidence>
<feature type="domain" description="Metalloprotease TldD/E C-terminal" evidence="6">
    <location>
        <begin position="226"/>
        <end position="457"/>
    </location>
</feature>
<dbReference type="SUPFAM" id="SSF111283">
    <property type="entry name" value="Putative modulator of DNA gyrase, PmbA/TldD"/>
    <property type="match status" value="1"/>
</dbReference>
<dbReference type="EMBL" id="CP001251">
    <property type="protein sequence ID" value="ACK42057.1"/>
    <property type="molecule type" value="Genomic_DNA"/>
</dbReference>
<dbReference type="GO" id="GO:0006508">
    <property type="term" value="P:proteolysis"/>
    <property type="evidence" value="ECO:0007669"/>
    <property type="project" value="UniProtKB-KW"/>
</dbReference>
<dbReference type="KEGG" id="dtu:Dtur_0775"/>
<protein>
    <submittedName>
        <fullName evidence="8">Peptidase U62 modulator of DNA gyrase</fullName>
    </submittedName>
</protein>
<evidence type="ECO:0000313" key="9">
    <source>
        <dbReference type="Proteomes" id="UP000007719"/>
    </source>
</evidence>
<dbReference type="InterPro" id="IPR025502">
    <property type="entry name" value="TldD"/>
</dbReference>
<dbReference type="InterPro" id="IPR035068">
    <property type="entry name" value="TldD/PmbA_N"/>
</dbReference>
<dbReference type="PANTHER" id="PTHR30624:SF4">
    <property type="entry name" value="METALLOPROTEASE TLDD"/>
    <property type="match status" value="1"/>
</dbReference>
<dbReference type="Proteomes" id="UP000007719">
    <property type="component" value="Chromosome"/>
</dbReference>
<dbReference type="InterPro" id="IPR036059">
    <property type="entry name" value="TldD/PmbA_sf"/>
</dbReference>
<gene>
    <name evidence="8" type="ordered locus">Dtur_0775</name>
</gene>
<sequence length="462" mass="50774">MISKSALEEILDISLSKGGDFSELFFEVNNSLYFYFDDNRLEEAVVGEDIGVGLRVIFGDRTFYGYTTDVSLLGLRKLAQNLAEAVFLRDQNIKVVLSDKKEYGIRPLKDKGSFEIKEVYDILRMMNEKARSYDSRIVQFTSVIRTVDQKVLIANTDGDWVEDRRVRTVVYGLSVGSYNGVIQTGYESIAGMVGWELFTEEVINKIPYEASRRAILLLEAKEAPAGVMPVVISSKAGGVLIHEAVGHGLEADLVDKEVSVYKDKIGEKVASELVTMVDAGVLEGMYGSSGVDDEGVKTNYNVLIDRGVLKGYMHSRITAKKFNVPPSGNGRRQNFRYPPIPRMTNTFILPGESKLEDMLQRLEKGIYVVKMGGGQVDTTSGDFVFAIEEGYFVLNGEIKYPIRGATLIGNGPKVLEKIEMVGNDIGFAPGTCGKDGQGVPVTDGMPTILISEITIGGTEKGE</sequence>
<evidence type="ECO:0000256" key="4">
    <source>
        <dbReference type="ARBA" id="ARBA00023049"/>
    </source>
</evidence>
<dbReference type="Pfam" id="PF19289">
    <property type="entry name" value="PmbA_TldD_3rd"/>
    <property type="match status" value="1"/>
</dbReference>
<name>B8DZX4_DICTD</name>
<accession>B8DZX4</accession>
<keyword evidence="4" id="KW-0482">Metalloprotease</keyword>
<dbReference type="RefSeq" id="WP_012583142.1">
    <property type="nucleotide sequence ID" value="NC_011661.1"/>
</dbReference>
<dbReference type="PANTHER" id="PTHR30624">
    <property type="entry name" value="UNCHARACTERIZED PROTEIN TLDD AND PMBA"/>
    <property type="match status" value="1"/>
</dbReference>
<dbReference type="eggNOG" id="COG0312">
    <property type="taxonomic scope" value="Bacteria"/>
</dbReference>
<organism evidence="8 9">
    <name type="scientific">Dictyoglomus turgidum (strain DSM 6724 / Z-1310)</name>
    <dbReference type="NCBI Taxonomy" id="515635"/>
    <lineage>
        <taxon>Bacteria</taxon>
        <taxon>Pseudomonadati</taxon>
        <taxon>Dictyoglomota</taxon>
        <taxon>Dictyoglomia</taxon>
        <taxon>Dictyoglomales</taxon>
        <taxon>Dictyoglomaceae</taxon>
        <taxon>Dictyoglomus</taxon>
    </lineage>
</organism>
<dbReference type="InterPro" id="IPR045569">
    <property type="entry name" value="Metalloprtase-TldD/E_C"/>
</dbReference>
<dbReference type="InParanoid" id="B8DZX4"/>
<dbReference type="AlphaFoldDB" id="B8DZX4"/>
<dbReference type="HOGENOM" id="CLU_026425_1_0_0"/>
<dbReference type="InterPro" id="IPR051463">
    <property type="entry name" value="Peptidase_U62_metallo"/>
</dbReference>
<keyword evidence="9" id="KW-1185">Reference proteome</keyword>
<dbReference type="FunFam" id="3.30.2290.10:FF:000003">
    <property type="entry name" value="Zinc-dependent protease, TldD/PmbA family"/>
    <property type="match status" value="1"/>
</dbReference>
<feature type="domain" description="Metalloprotease TldD/E N-terminal" evidence="5">
    <location>
        <begin position="23"/>
        <end position="85"/>
    </location>
</feature>
<dbReference type="STRING" id="515635.Dtur_0775"/>
<dbReference type="PIRSF" id="PIRSF004919">
    <property type="entry name" value="TldD"/>
    <property type="match status" value="1"/>
</dbReference>
<feature type="domain" description="Metalloprotease TldD/E central" evidence="7">
    <location>
        <begin position="114"/>
        <end position="218"/>
    </location>
</feature>
<dbReference type="InterPro" id="IPR045570">
    <property type="entry name" value="Metalloprtase-TldD/E_cen_dom"/>
</dbReference>
<evidence type="ECO:0000256" key="3">
    <source>
        <dbReference type="ARBA" id="ARBA00022801"/>
    </source>
</evidence>
<dbReference type="OrthoDB" id="9803213at2"/>
<dbReference type="Pfam" id="PF19290">
    <property type="entry name" value="PmbA_TldD_2nd"/>
    <property type="match status" value="1"/>
</dbReference>